<sequence>MFRIIPILGEATTSETLPLADFYVVHLKNKKEINSFLKKIPMFLAKFNHLKRVDRTGGILVQRVGTLPVGLLDALREFGVKESDMEIVKVPSVKPMTRQQFDWAKQYWPTCFHPDKELESLMNNTSFTEKDKQRIYEWCERAHQVGSIVVQFQNDEELACGHQTYRLLSHSVMTMVQKLAKCPRREGDYLATNCDVYLKDEPCAMCAMLSLGSWQLHLEPSINHHYRVFQVTDIAEEGSAVCGK</sequence>
<dbReference type="GO" id="GO:0003824">
    <property type="term" value="F:catalytic activity"/>
    <property type="evidence" value="ECO:0007669"/>
    <property type="project" value="InterPro"/>
</dbReference>
<dbReference type="AlphaFoldDB" id="A0A3P7HXU8"/>
<organism evidence="2 3">
    <name type="scientific">Strongylus vulgaris</name>
    <name type="common">Blood worm</name>
    <dbReference type="NCBI Taxonomy" id="40348"/>
    <lineage>
        <taxon>Eukaryota</taxon>
        <taxon>Metazoa</taxon>
        <taxon>Ecdysozoa</taxon>
        <taxon>Nematoda</taxon>
        <taxon>Chromadorea</taxon>
        <taxon>Rhabditida</taxon>
        <taxon>Rhabditina</taxon>
        <taxon>Rhabditomorpha</taxon>
        <taxon>Strongyloidea</taxon>
        <taxon>Strongylidae</taxon>
        <taxon>Strongylus</taxon>
    </lineage>
</organism>
<dbReference type="PROSITE" id="PS51747">
    <property type="entry name" value="CYT_DCMP_DEAMINASES_2"/>
    <property type="match status" value="1"/>
</dbReference>
<feature type="domain" description="CMP/dCMP-type deaminase" evidence="1">
    <location>
        <begin position="126"/>
        <end position="242"/>
    </location>
</feature>
<reference evidence="2 3" key="1">
    <citation type="submission" date="2018-11" db="EMBL/GenBank/DDBJ databases">
        <authorList>
            <consortium name="Pathogen Informatics"/>
        </authorList>
    </citation>
    <scope>NUCLEOTIDE SEQUENCE [LARGE SCALE GENOMIC DNA]</scope>
</reference>
<dbReference type="OrthoDB" id="3180714at2759"/>
<proteinExistence type="predicted"/>
<dbReference type="EMBL" id="UYYB01001595">
    <property type="protein sequence ID" value="VDM65881.1"/>
    <property type="molecule type" value="Genomic_DNA"/>
</dbReference>
<dbReference type="Gene3D" id="3.40.140.10">
    <property type="entry name" value="Cytidine Deaminase, domain 2"/>
    <property type="match status" value="1"/>
</dbReference>
<dbReference type="InterPro" id="IPR016193">
    <property type="entry name" value="Cytidine_deaminase-like"/>
</dbReference>
<gene>
    <name evidence="2" type="ORF">SVUK_LOCUS879</name>
</gene>
<dbReference type="InterPro" id="IPR002125">
    <property type="entry name" value="CMP_dCMP_dom"/>
</dbReference>
<protein>
    <recommendedName>
        <fullName evidence="1">CMP/dCMP-type deaminase domain-containing protein</fullName>
    </recommendedName>
</protein>
<dbReference type="Pfam" id="PF00383">
    <property type="entry name" value="dCMP_cyt_deam_1"/>
    <property type="match status" value="1"/>
</dbReference>
<evidence type="ECO:0000313" key="2">
    <source>
        <dbReference type="EMBL" id="VDM65881.1"/>
    </source>
</evidence>
<dbReference type="SUPFAM" id="SSF53927">
    <property type="entry name" value="Cytidine deaminase-like"/>
    <property type="match status" value="1"/>
</dbReference>
<name>A0A3P7HXU8_STRVU</name>
<dbReference type="Proteomes" id="UP000270094">
    <property type="component" value="Unassembled WGS sequence"/>
</dbReference>
<keyword evidence="3" id="KW-1185">Reference proteome</keyword>
<accession>A0A3P7HXU8</accession>
<evidence type="ECO:0000259" key="1">
    <source>
        <dbReference type="PROSITE" id="PS51747"/>
    </source>
</evidence>
<evidence type="ECO:0000313" key="3">
    <source>
        <dbReference type="Proteomes" id="UP000270094"/>
    </source>
</evidence>